<sequence>MTPETGEAKVRERPELIILFAWYAILGCVIFATTILIADFVVPNHDWIADTISDLGAGRYEFIVDIGIYAFSASLISIALVSAHVHLGNWRWSFGIVGFAIIGLIVFLVGARNEYGDNDNEGVVIHIYLVYALGLLMALLPWCMAEGASRCGAIYGKLLVGYSIVWAISAPIFFMLPTDIDGLYERYLGLIAMATVTTLAWLFIRRGHNMQKDWQ</sequence>
<evidence type="ECO:0000256" key="1">
    <source>
        <dbReference type="SAM" id="Phobius"/>
    </source>
</evidence>
<feature type="transmembrane region" description="Helical" evidence="1">
    <location>
        <begin position="92"/>
        <end position="111"/>
    </location>
</feature>
<feature type="transmembrane region" description="Helical" evidence="1">
    <location>
        <begin position="187"/>
        <end position="204"/>
    </location>
</feature>
<feature type="transmembrane region" description="Helical" evidence="1">
    <location>
        <begin position="16"/>
        <end position="42"/>
    </location>
</feature>
<protein>
    <submittedName>
        <fullName evidence="2">DUF998 domain-containing protein</fullName>
    </submittedName>
</protein>
<dbReference type="InterPro" id="IPR009339">
    <property type="entry name" value="DUF998"/>
</dbReference>
<feature type="transmembrane region" description="Helical" evidence="1">
    <location>
        <begin position="123"/>
        <end position="142"/>
    </location>
</feature>
<accession>A0ABT1Z4G6</accession>
<dbReference type="Pfam" id="PF06197">
    <property type="entry name" value="DUF998"/>
    <property type="match status" value="1"/>
</dbReference>
<keyword evidence="1" id="KW-1133">Transmembrane helix</keyword>
<evidence type="ECO:0000313" key="3">
    <source>
        <dbReference type="Proteomes" id="UP001165396"/>
    </source>
</evidence>
<feature type="transmembrane region" description="Helical" evidence="1">
    <location>
        <begin position="154"/>
        <end position="175"/>
    </location>
</feature>
<organism evidence="2 3">
    <name type="scientific">Pseudosulfitobacter koreensis</name>
    <dbReference type="NCBI Taxonomy" id="2968472"/>
    <lineage>
        <taxon>Bacteria</taxon>
        <taxon>Pseudomonadati</taxon>
        <taxon>Pseudomonadota</taxon>
        <taxon>Alphaproteobacteria</taxon>
        <taxon>Rhodobacterales</taxon>
        <taxon>Roseobacteraceae</taxon>
        <taxon>Pseudosulfitobacter</taxon>
    </lineage>
</organism>
<dbReference type="RefSeq" id="WP_258295799.1">
    <property type="nucleotide sequence ID" value="NZ_JANKJG010000014.1"/>
</dbReference>
<evidence type="ECO:0000313" key="2">
    <source>
        <dbReference type="EMBL" id="MCR8828031.1"/>
    </source>
</evidence>
<keyword evidence="1" id="KW-0472">Membrane</keyword>
<keyword evidence="1" id="KW-0812">Transmembrane</keyword>
<dbReference type="Proteomes" id="UP001165396">
    <property type="component" value="Unassembled WGS sequence"/>
</dbReference>
<comment type="caution">
    <text evidence="2">The sequence shown here is derived from an EMBL/GenBank/DDBJ whole genome shotgun (WGS) entry which is preliminary data.</text>
</comment>
<proteinExistence type="predicted"/>
<name>A0ABT1Z4G6_9RHOB</name>
<feature type="transmembrane region" description="Helical" evidence="1">
    <location>
        <begin position="62"/>
        <end position="85"/>
    </location>
</feature>
<keyword evidence="3" id="KW-1185">Reference proteome</keyword>
<dbReference type="EMBL" id="JANKJG010000014">
    <property type="protein sequence ID" value="MCR8828031.1"/>
    <property type="molecule type" value="Genomic_DNA"/>
</dbReference>
<gene>
    <name evidence="2" type="ORF">NTA49_15935</name>
</gene>
<reference evidence="2" key="1">
    <citation type="submission" date="2022-07" db="EMBL/GenBank/DDBJ databases">
        <title>Pseudosulfitobacter sp. strain AP-MA-4, whole genome sequence.</title>
        <authorList>
            <person name="Jiang Y."/>
        </authorList>
    </citation>
    <scope>NUCLEOTIDE SEQUENCE</scope>
    <source>
        <strain evidence="2">AP-MA-4</strain>
    </source>
</reference>